<dbReference type="PANTHER" id="PTHR43969">
    <property type="entry name" value="GLUTATHIONE S TRANSFERASE D10, ISOFORM A-RELATED"/>
    <property type="match status" value="1"/>
</dbReference>
<keyword evidence="5" id="KW-1185">Reference proteome</keyword>
<keyword evidence="1" id="KW-0175">Coiled coil</keyword>
<dbReference type="OrthoDB" id="2309723at2759"/>
<reference evidence="4" key="1">
    <citation type="submission" date="2021-09" db="EMBL/GenBank/DDBJ databases">
        <authorList>
            <person name="Martin H S."/>
        </authorList>
    </citation>
    <scope>NUCLEOTIDE SEQUENCE</scope>
</reference>
<feature type="compositionally biased region" description="Basic and acidic residues" evidence="2">
    <location>
        <begin position="41"/>
        <end position="53"/>
    </location>
</feature>
<evidence type="ECO:0000256" key="2">
    <source>
        <dbReference type="SAM" id="MobiDB-lite"/>
    </source>
</evidence>
<feature type="region of interest" description="Disordered" evidence="2">
    <location>
        <begin position="1"/>
        <end position="60"/>
    </location>
</feature>
<dbReference type="PROSITE" id="PS50405">
    <property type="entry name" value="GST_CTER"/>
    <property type="match status" value="1"/>
</dbReference>
<evidence type="ECO:0000256" key="1">
    <source>
        <dbReference type="SAM" id="Coils"/>
    </source>
</evidence>
<proteinExistence type="predicted"/>
<organism evidence="4 5">
    <name type="scientific">Danaus chrysippus</name>
    <name type="common">African queen</name>
    <dbReference type="NCBI Taxonomy" id="151541"/>
    <lineage>
        <taxon>Eukaryota</taxon>
        <taxon>Metazoa</taxon>
        <taxon>Ecdysozoa</taxon>
        <taxon>Arthropoda</taxon>
        <taxon>Hexapoda</taxon>
        <taxon>Insecta</taxon>
        <taxon>Pterygota</taxon>
        <taxon>Neoptera</taxon>
        <taxon>Endopterygota</taxon>
        <taxon>Lepidoptera</taxon>
        <taxon>Glossata</taxon>
        <taxon>Ditrysia</taxon>
        <taxon>Papilionoidea</taxon>
        <taxon>Nymphalidae</taxon>
        <taxon>Danainae</taxon>
        <taxon>Danaini</taxon>
        <taxon>Danaina</taxon>
        <taxon>Danaus</taxon>
        <taxon>Anosia</taxon>
    </lineage>
</organism>
<evidence type="ECO:0000313" key="4">
    <source>
        <dbReference type="EMBL" id="CAG9566251.1"/>
    </source>
</evidence>
<dbReference type="GO" id="GO:0004364">
    <property type="term" value="F:glutathione transferase activity"/>
    <property type="evidence" value="ECO:0007669"/>
    <property type="project" value="TreeGrafter"/>
</dbReference>
<evidence type="ECO:0000313" key="5">
    <source>
        <dbReference type="Proteomes" id="UP000789524"/>
    </source>
</evidence>
<dbReference type="Gene3D" id="1.20.1050.10">
    <property type="match status" value="1"/>
</dbReference>
<dbReference type="InterPro" id="IPR010987">
    <property type="entry name" value="Glutathione-S-Trfase_C-like"/>
</dbReference>
<dbReference type="InterPro" id="IPR048998">
    <property type="entry name" value="STPR"/>
</dbReference>
<name>A0A8J2QVS4_9NEOP</name>
<protein>
    <submittedName>
        <fullName evidence="4">(African queen) hypothetical protein</fullName>
    </submittedName>
</protein>
<dbReference type="SUPFAM" id="SSF47616">
    <property type="entry name" value="GST C-terminal domain-like"/>
    <property type="match status" value="1"/>
</dbReference>
<dbReference type="GO" id="GO:0006749">
    <property type="term" value="P:glutathione metabolic process"/>
    <property type="evidence" value="ECO:0007669"/>
    <property type="project" value="TreeGrafter"/>
</dbReference>
<dbReference type="InterPro" id="IPR004046">
    <property type="entry name" value="GST_C"/>
</dbReference>
<evidence type="ECO:0000259" key="3">
    <source>
        <dbReference type="PROSITE" id="PS50405"/>
    </source>
</evidence>
<sequence>MGKRSWKKTLINNLKSRRRKPSQEHLEEHRHQTDQDSQTSHNEESLNTKDNQDSARPTRAAKVRCLENLTDITRTERSSDLEVLRERAAQRIANENKEQRERRLQDLRQRAAERIATESNEQRERRLRDARQRAAKRVAKKNEELRIHRLEEQRRQYGRRDRALELNNCSPFDSVFIAPTYTGRLSELSQSMKRNIEDAYRIMEAYLSNTLYIADNNVTLADFSVFSTTSSLHGLHPIDSNKYPKLLSWYNRMSSLPVCKIINEPGAELHVTGLKKLMEHKKLSKL</sequence>
<feature type="domain" description="GST C-terminal" evidence="3">
    <location>
        <begin position="153"/>
        <end position="274"/>
    </location>
</feature>
<dbReference type="AlphaFoldDB" id="A0A8J2QVS4"/>
<dbReference type="Pfam" id="PF21107">
    <property type="entry name" value="STPRs"/>
    <property type="match status" value="1"/>
</dbReference>
<accession>A0A8J2QVS4</accession>
<dbReference type="InterPro" id="IPR036282">
    <property type="entry name" value="Glutathione-S-Trfase_C_sf"/>
</dbReference>
<feature type="coiled-coil region" evidence="1">
    <location>
        <begin position="90"/>
        <end position="160"/>
    </location>
</feature>
<feature type="compositionally biased region" description="Basic and acidic residues" evidence="2">
    <location>
        <begin position="21"/>
        <end position="34"/>
    </location>
</feature>
<dbReference type="PANTHER" id="PTHR43969:SF4">
    <property type="entry name" value="FI01423P-RELATED"/>
    <property type="match status" value="1"/>
</dbReference>
<dbReference type="Proteomes" id="UP000789524">
    <property type="component" value="Unassembled WGS sequence"/>
</dbReference>
<dbReference type="Pfam" id="PF14497">
    <property type="entry name" value="GST_C_3"/>
    <property type="match status" value="1"/>
</dbReference>
<comment type="caution">
    <text evidence="4">The sequence shown here is derived from an EMBL/GenBank/DDBJ whole genome shotgun (WGS) entry which is preliminary data.</text>
</comment>
<dbReference type="EMBL" id="CAKASE010000056">
    <property type="protein sequence ID" value="CAG9566251.1"/>
    <property type="molecule type" value="Genomic_DNA"/>
</dbReference>
<gene>
    <name evidence="4" type="ORF">DCHRY22_LOCUS6923</name>
</gene>